<evidence type="ECO:0000313" key="8">
    <source>
        <dbReference type="EMBL" id="CCM05489.1"/>
    </source>
</evidence>
<evidence type="ECO:0000256" key="7">
    <source>
        <dbReference type="SAM" id="Phobius"/>
    </source>
</evidence>
<sequence>MSDSRAATLHDIEVGPRVSSDTKSTNSVLAAREYLGRGTSEDPYVVDWKEADPQNPFNWSKRRKWIITSHLAFATWVASFCSSSYSAGLTYTTTDLHITKEIAILGVSLFVLGFMVGYVVCAFSTTVLALTNSFFQPSLLGPHE</sequence>
<evidence type="ECO:0000256" key="1">
    <source>
        <dbReference type="ARBA" id="ARBA00004651"/>
    </source>
</evidence>
<dbReference type="GO" id="GO:0022857">
    <property type="term" value="F:transmembrane transporter activity"/>
    <property type="evidence" value="ECO:0007669"/>
    <property type="project" value="TreeGrafter"/>
</dbReference>
<keyword evidence="6 7" id="KW-0472">Membrane</keyword>
<dbReference type="OrthoDB" id="9986881at2759"/>
<dbReference type="SUPFAM" id="SSF103473">
    <property type="entry name" value="MFS general substrate transporter"/>
    <property type="match status" value="1"/>
</dbReference>
<protein>
    <recommendedName>
        <fullName evidence="10">Major facilitator superfamily (MFS) profile domain-containing protein</fullName>
    </recommendedName>
</protein>
<organism evidence="8 9">
    <name type="scientific">Fibroporia radiculosa</name>
    <dbReference type="NCBI Taxonomy" id="599839"/>
    <lineage>
        <taxon>Eukaryota</taxon>
        <taxon>Fungi</taxon>
        <taxon>Dikarya</taxon>
        <taxon>Basidiomycota</taxon>
        <taxon>Agaricomycotina</taxon>
        <taxon>Agaricomycetes</taxon>
        <taxon>Polyporales</taxon>
        <taxon>Fibroporiaceae</taxon>
        <taxon>Fibroporia</taxon>
    </lineage>
</organism>
<dbReference type="Proteomes" id="UP000006352">
    <property type="component" value="Unassembled WGS sequence"/>
</dbReference>
<dbReference type="PANTHER" id="PTHR23502:SF186">
    <property type="entry name" value="MAJOR FACILITATOR SUPERFAMILY (MFS) PROFILE DOMAIN-CONTAINING PROTEIN"/>
    <property type="match status" value="1"/>
</dbReference>
<keyword evidence="2" id="KW-0813">Transport</keyword>
<evidence type="ECO:0008006" key="10">
    <source>
        <dbReference type="Google" id="ProtNLM"/>
    </source>
</evidence>
<accession>J4H4S3</accession>
<reference evidence="8 9" key="1">
    <citation type="journal article" date="2012" name="Appl. Environ. Microbiol.">
        <title>Short-read sequencing for genomic analysis of the brown rot fungus Fibroporia radiculosa.</title>
        <authorList>
            <person name="Tang J.D."/>
            <person name="Perkins A.D."/>
            <person name="Sonstegard T.S."/>
            <person name="Schroeder S.G."/>
            <person name="Burgess S.C."/>
            <person name="Diehl S.V."/>
        </authorList>
    </citation>
    <scope>NUCLEOTIDE SEQUENCE [LARGE SCALE GENOMIC DNA]</scope>
    <source>
        <strain evidence="8 9">TFFH 294</strain>
    </source>
</reference>
<evidence type="ECO:0000313" key="9">
    <source>
        <dbReference type="Proteomes" id="UP000006352"/>
    </source>
</evidence>
<dbReference type="HOGENOM" id="CLU_1796500_0_0_1"/>
<keyword evidence="9" id="KW-1185">Reference proteome</keyword>
<evidence type="ECO:0000256" key="2">
    <source>
        <dbReference type="ARBA" id="ARBA00022448"/>
    </source>
</evidence>
<dbReference type="EMBL" id="HE797192">
    <property type="protein sequence ID" value="CCM05489.1"/>
    <property type="molecule type" value="Genomic_DNA"/>
</dbReference>
<name>J4H4S3_9APHY</name>
<feature type="transmembrane region" description="Helical" evidence="7">
    <location>
        <begin position="103"/>
        <end position="130"/>
    </location>
</feature>
<dbReference type="STRING" id="599839.J4H4S3"/>
<keyword evidence="3" id="KW-1003">Cell membrane</keyword>
<keyword evidence="4 7" id="KW-0812">Transmembrane</keyword>
<evidence type="ECO:0000256" key="3">
    <source>
        <dbReference type="ARBA" id="ARBA00022475"/>
    </source>
</evidence>
<dbReference type="GO" id="GO:0005886">
    <property type="term" value="C:plasma membrane"/>
    <property type="evidence" value="ECO:0007669"/>
    <property type="project" value="UniProtKB-SubCell"/>
</dbReference>
<dbReference type="InterPro" id="IPR036259">
    <property type="entry name" value="MFS_trans_sf"/>
</dbReference>
<proteinExistence type="predicted"/>
<keyword evidence="5 7" id="KW-1133">Transmembrane helix</keyword>
<evidence type="ECO:0000256" key="6">
    <source>
        <dbReference type="ARBA" id="ARBA00023136"/>
    </source>
</evidence>
<comment type="subcellular location">
    <subcellularLocation>
        <location evidence="1">Cell membrane</location>
        <topology evidence="1">Multi-pass membrane protein</topology>
    </subcellularLocation>
</comment>
<dbReference type="RefSeq" id="XP_012184772.1">
    <property type="nucleotide sequence ID" value="XM_012329382.1"/>
</dbReference>
<dbReference type="AlphaFoldDB" id="J4H4S3"/>
<dbReference type="InParanoid" id="J4H4S3"/>
<gene>
    <name evidence="8" type="ORF">FIBRA_07710</name>
</gene>
<evidence type="ECO:0000256" key="4">
    <source>
        <dbReference type="ARBA" id="ARBA00022692"/>
    </source>
</evidence>
<dbReference type="GeneID" id="24100400"/>
<evidence type="ECO:0000256" key="5">
    <source>
        <dbReference type="ARBA" id="ARBA00022989"/>
    </source>
</evidence>
<dbReference type="PANTHER" id="PTHR23502">
    <property type="entry name" value="MAJOR FACILITATOR SUPERFAMILY"/>
    <property type="match status" value="1"/>
</dbReference>
<feature type="transmembrane region" description="Helical" evidence="7">
    <location>
        <begin position="71"/>
        <end position="91"/>
    </location>
</feature>